<comment type="caution">
    <text evidence="1">The sequence shown here is derived from an EMBL/GenBank/DDBJ whole genome shotgun (WGS) entry which is preliminary data.</text>
</comment>
<protein>
    <recommendedName>
        <fullName evidence="3">RNA-directed DNA polymerase, eukaryota, Reverse transcriptase zinc-binding domain protein</fullName>
    </recommendedName>
</protein>
<sequence length="232" mass="26466">MDIKIATWNIRGLSTSDKQDEVRKLISEEKLQVCAIIETHVKFPKVNKMGQVIFGNWEFVTNAENNNKGCRIMVGWNQNKVKAWLITKTKQNPKEHSNGSSKSSNDMVEFRSCVEELEIEDMLSSGFQFTWTKSLRNPNCRILKKLDRIMINEVFLDQYLDAHRRFHDDLDGLSGGSRLKADQRGVWVMVCRACITSREREGDEDEPGGGGEIPLAVVAVVWQDFVAGKDEE</sequence>
<gene>
    <name evidence="1" type="ORF">CTI12_AA163190</name>
</gene>
<organism evidence="1 2">
    <name type="scientific">Artemisia annua</name>
    <name type="common">Sweet wormwood</name>
    <dbReference type="NCBI Taxonomy" id="35608"/>
    <lineage>
        <taxon>Eukaryota</taxon>
        <taxon>Viridiplantae</taxon>
        <taxon>Streptophyta</taxon>
        <taxon>Embryophyta</taxon>
        <taxon>Tracheophyta</taxon>
        <taxon>Spermatophyta</taxon>
        <taxon>Magnoliopsida</taxon>
        <taxon>eudicotyledons</taxon>
        <taxon>Gunneridae</taxon>
        <taxon>Pentapetalae</taxon>
        <taxon>asterids</taxon>
        <taxon>campanulids</taxon>
        <taxon>Asterales</taxon>
        <taxon>Asteraceae</taxon>
        <taxon>Asteroideae</taxon>
        <taxon>Anthemideae</taxon>
        <taxon>Artemisiinae</taxon>
        <taxon>Artemisia</taxon>
    </lineage>
</organism>
<dbReference type="InterPro" id="IPR036691">
    <property type="entry name" value="Endo/exonu/phosph_ase_sf"/>
</dbReference>
<reference evidence="1 2" key="1">
    <citation type="journal article" date="2018" name="Mol. Plant">
        <title>The genome of Artemisia annua provides insight into the evolution of Asteraceae family and artemisinin biosynthesis.</title>
        <authorList>
            <person name="Shen Q."/>
            <person name="Zhang L."/>
            <person name="Liao Z."/>
            <person name="Wang S."/>
            <person name="Yan T."/>
            <person name="Shi P."/>
            <person name="Liu M."/>
            <person name="Fu X."/>
            <person name="Pan Q."/>
            <person name="Wang Y."/>
            <person name="Lv Z."/>
            <person name="Lu X."/>
            <person name="Zhang F."/>
            <person name="Jiang W."/>
            <person name="Ma Y."/>
            <person name="Chen M."/>
            <person name="Hao X."/>
            <person name="Li L."/>
            <person name="Tang Y."/>
            <person name="Lv G."/>
            <person name="Zhou Y."/>
            <person name="Sun X."/>
            <person name="Brodelius P.E."/>
            <person name="Rose J.K.C."/>
            <person name="Tang K."/>
        </authorList>
    </citation>
    <scope>NUCLEOTIDE SEQUENCE [LARGE SCALE GENOMIC DNA]</scope>
    <source>
        <strain evidence="2">cv. Huhao1</strain>
        <tissue evidence="1">Leaf</tissue>
    </source>
</reference>
<dbReference type="Gene3D" id="3.60.10.10">
    <property type="entry name" value="Endonuclease/exonuclease/phosphatase"/>
    <property type="match status" value="1"/>
</dbReference>
<accession>A0A2U1PEA1</accession>
<dbReference type="SUPFAM" id="SSF56219">
    <property type="entry name" value="DNase I-like"/>
    <property type="match status" value="1"/>
</dbReference>
<evidence type="ECO:0008006" key="3">
    <source>
        <dbReference type="Google" id="ProtNLM"/>
    </source>
</evidence>
<dbReference type="AlphaFoldDB" id="A0A2U1PEA1"/>
<evidence type="ECO:0000313" key="1">
    <source>
        <dbReference type="EMBL" id="PWA84059.1"/>
    </source>
</evidence>
<dbReference type="Proteomes" id="UP000245207">
    <property type="component" value="Unassembled WGS sequence"/>
</dbReference>
<proteinExistence type="predicted"/>
<name>A0A2U1PEA1_ARTAN</name>
<dbReference type="EMBL" id="PKPP01001273">
    <property type="protein sequence ID" value="PWA84059.1"/>
    <property type="molecule type" value="Genomic_DNA"/>
</dbReference>
<keyword evidence="2" id="KW-1185">Reference proteome</keyword>
<evidence type="ECO:0000313" key="2">
    <source>
        <dbReference type="Proteomes" id="UP000245207"/>
    </source>
</evidence>
<dbReference type="OrthoDB" id="1432313at2759"/>